<dbReference type="GO" id="GO:0008237">
    <property type="term" value="F:metallopeptidase activity"/>
    <property type="evidence" value="ECO:0007669"/>
    <property type="project" value="InterPro"/>
</dbReference>
<evidence type="ECO:0000256" key="2">
    <source>
        <dbReference type="ARBA" id="ARBA00022540"/>
    </source>
</evidence>
<sequence length="339" mass="35066">MAAAPSAPSLNASSAAVSSVSQAHSVLALADELGAAQGGGVHVHPLVLFNVCDSFIRRSESSTRVIGTLLGTVSGGGSRVEVTNSYAVPHEEQAGSVSLDVDFHRTMLQLHQKVHPNEGVVGWYSTGLGVKVGDVLLHDFYARETPGAGAGGAQASAADGSGAAPATAAAVPQQSSSLPIHLTVDTGLTNGRMDVSAYVSSKLDVGESAPVGTQFTEVECMVTMDEAERIGPQLLSDAQTNKLPGEAEGLASSVSKLQSVVSTAVRYVEQVVNGETPADAATGRRLAEAVRSVPTSATLDFESAFQDNVQDVLMIEYLAKLTQTHMALADRLNKFSLPI</sequence>
<evidence type="ECO:0000313" key="6">
    <source>
        <dbReference type="EMBL" id="GHP05415.1"/>
    </source>
</evidence>
<comment type="subunit">
    <text evidence="4">Component of the eukaryotic translation initiation factor 3 (eIF-3) complex.</text>
</comment>
<dbReference type="GO" id="GO:0033290">
    <property type="term" value="C:eukaryotic 48S preinitiation complex"/>
    <property type="evidence" value="ECO:0007669"/>
    <property type="project" value="UniProtKB-UniRule"/>
</dbReference>
<evidence type="ECO:0000256" key="1">
    <source>
        <dbReference type="ARBA" id="ARBA00022490"/>
    </source>
</evidence>
<dbReference type="Pfam" id="PF01398">
    <property type="entry name" value="JAB"/>
    <property type="match status" value="1"/>
</dbReference>
<reference evidence="6" key="1">
    <citation type="submission" date="2020-10" db="EMBL/GenBank/DDBJ databases">
        <title>Unveiling of a novel bifunctional photoreceptor, Dualchrome1, isolated from a cosmopolitan green alga.</title>
        <authorList>
            <person name="Suzuki S."/>
            <person name="Kawachi M."/>
        </authorList>
    </citation>
    <scope>NUCLEOTIDE SEQUENCE</scope>
    <source>
        <strain evidence="6">NIES 2893</strain>
    </source>
</reference>
<evidence type="ECO:0000256" key="4">
    <source>
        <dbReference type="HAMAP-Rule" id="MF_03005"/>
    </source>
</evidence>
<evidence type="ECO:0000313" key="7">
    <source>
        <dbReference type="Proteomes" id="UP000660262"/>
    </source>
</evidence>
<keyword evidence="7" id="KW-1185">Reference proteome</keyword>
<comment type="function">
    <text evidence="4">Component of the eukaryotic translation initiation factor 3 (eIF-3) complex, which is involved in protein synthesis of a specialized repertoire of mRNAs and, together with other initiation factors, stimulates binding of mRNA and methionyl-tRNAi to the 40S ribosome. The eIF-3 complex specifically targets and initiates translation of a subset of mRNAs involved in cell proliferation.</text>
</comment>
<name>A0A830HEH0_9CHLO</name>
<dbReference type="HAMAP" id="MF_03005">
    <property type="entry name" value="eIF3f"/>
    <property type="match status" value="1"/>
</dbReference>
<protein>
    <recommendedName>
        <fullName evidence="4">Eukaryotic translation initiation factor 3 subunit F</fullName>
        <shortName evidence="4">eIF3f</shortName>
    </recommendedName>
    <alternativeName>
        <fullName evidence="4">eIF-3-epsilon</fullName>
    </alternativeName>
</protein>
<dbReference type="GO" id="GO:0016282">
    <property type="term" value="C:eukaryotic 43S preinitiation complex"/>
    <property type="evidence" value="ECO:0007669"/>
    <property type="project" value="UniProtKB-UniRule"/>
</dbReference>
<keyword evidence="2 4" id="KW-0396">Initiation factor</keyword>
<dbReference type="PANTHER" id="PTHR10540">
    <property type="entry name" value="EUKARYOTIC TRANSLATION INITIATION FACTOR 3 SUBUNIT F-RELATED"/>
    <property type="match status" value="1"/>
</dbReference>
<proteinExistence type="inferred from homology"/>
<dbReference type="PROSITE" id="PS50249">
    <property type="entry name" value="MPN"/>
    <property type="match status" value="1"/>
</dbReference>
<organism evidence="6 7">
    <name type="scientific">Pycnococcus provasolii</name>
    <dbReference type="NCBI Taxonomy" id="41880"/>
    <lineage>
        <taxon>Eukaryota</taxon>
        <taxon>Viridiplantae</taxon>
        <taxon>Chlorophyta</taxon>
        <taxon>Pseudoscourfieldiophyceae</taxon>
        <taxon>Pseudoscourfieldiales</taxon>
        <taxon>Pycnococcaceae</taxon>
        <taxon>Pycnococcus</taxon>
    </lineage>
</organism>
<dbReference type="GO" id="GO:0071541">
    <property type="term" value="C:eukaryotic translation initiation factor 3 complex, eIF3m"/>
    <property type="evidence" value="ECO:0007669"/>
    <property type="project" value="TreeGrafter"/>
</dbReference>
<keyword evidence="1 4" id="KW-0963">Cytoplasm</keyword>
<dbReference type="InterPro" id="IPR000555">
    <property type="entry name" value="JAMM/MPN+_dom"/>
</dbReference>
<comment type="caution">
    <text evidence="6">The sequence shown here is derived from an EMBL/GenBank/DDBJ whole genome shotgun (WGS) entry which is preliminary data.</text>
</comment>
<comment type="subcellular location">
    <subcellularLocation>
        <location evidence="4">Cytoplasm</location>
    </subcellularLocation>
</comment>
<evidence type="ECO:0000256" key="3">
    <source>
        <dbReference type="ARBA" id="ARBA00022917"/>
    </source>
</evidence>
<dbReference type="PANTHER" id="PTHR10540:SF6">
    <property type="entry name" value="EUKARYOTIC TRANSLATION INITIATION FACTOR 3 SUBUNIT F"/>
    <property type="match status" value="1"/>
</dbReference>
<dbReference type="Proteomes" id="UP000660262">
    <property type="component" value="Unassembled WGS sequence"/>
</dbReference>
<comment type="similarity">
    <text evidence="4">Belongs to the eIF-3 subunit F family.</text>
</comment>
<keyword evidence="3 4" id="KW-0648">Protein biosynthesis</keyword>
<feature type="domain" description="MPN" evidence="5">
    <location>
        <begin position="41"/>
        <end position="204"/>
    </location>
</feature>
<dbReference type="GO" id="GO:0001732">
    <property type="term" value="P:formation of cytoplasmic translation initiation complex"/>
    <property type="evidence" value="ECO:0007669"/>
    <property type="project" value="UniProtKB-UniRule"/>
</dbReference>
<dbReference type="Gene3D" id="3.40.140.10">
    <property type="entry name" value="Cytidine Deaminase, domain 2"/>
    <property type="match status" value="1"/>
</dbReference>
<dbReference type="InterPro" id="IPR027531">
    <property type="entry name" value="eIF3f"/>
</dbReference>
<dbReference type="CDD" id="cd08064">
    <property type="entry name" value="MPN_eIF3f"/>
    <property type="match status" value="1"/>
</dbReference>
<dbReference type="OrthoDB" id="25498at2759"/>
<gene>
    <name evidence="6" type="ORF">PPROV_000416600</name>
</gene>
<dbReference type="GO" id="GO:0003743">
    <property type="term" value="F:translation initiation factor activity"/>
    <property type="evidence" value="ECO:0007669"/>
    <property type="project" value="UniProtKB-UniRule"/>
</dbReference>
<dbReference type="InterPro" id="IPR037518">
    <property type="entry name" value="MPN"/>
</dbReference>
<dbReference type="InterPro" id="IPR024969">
    <property type="entry name" value="EIF3F/CSN6-like_C"/>
</dbReference>
<dbReference type="Pfam" id="PF13012">
    <property type="entry name" value="MitMem_reg"/>
    <property type="match status" value="1"/>
</dbReference>
<evidence type="ECO:0000259" key="5">
    <source>
        <dbReference type="PROSITE" id="PS50249"/>
    </source>
</evidence>
<dbReference type="EMBL" id="BNJQ01000010">
    <property type="protein sequence ID" value="GHP05415.1"/>
    <property type="molecule type" value="Genomic_DNA"/>
</dbReference>
<dbReference type="GO" id="GO:0031369">
    <property type="term" value="F:translation initiation factor binding"/>
    <property type="evidence" value="ECO:0007669"/>
    <property type="project" value="InterPro"/>
</dbReference>
<dbReference type="SMART" id="SM00232">
    <property type="entry name" value="JAB_MPN"/>
    <property type="match status" value="1"/>
</dbReference>
<dbReference type="AlphaFoldDB" id="A0A830HEH0"/>
<accession>A0A830HEH0</accession>